<dbReference type="Proteomes" id="UP000265520">
    <property type="component" value="Unassembled WGS sequence"/>
</dbReference>
<protein>
    <submittedName>
        <fullName evidence="2">Uncharacterized protein</fullName>
    </submittedName>
</protein>
<feature type="region of interest" description="Disordered" evidence="1">
    <location>
        <begin position="19"/>
        <end position="47"/>
    </location>
</feature>
<evidence type="ECO:0000313" key="2">
    <source>
        <dbReference type="EMBL" id="MCI31844.1"/>
    </source>
</evidence>
<sequence>MPCEDQAWTIPGVQHFARPTKWKRRERKLGEPASSSAEVRQTASRPP</sequence>
<proteinExistence type="predicted"/>
<evidence type="ECO:0000313" key="3">
    <source>
        <dbReference type="Proteomes" id="UP000265520"/>
    </source>
</evidence>
<dbReference type="EMBL" id="LXQA010190573">
    <property type="protein sequence ID" value="MCI31844.1"/>
    <property type="molecule type" value="Genomic_DNA"/>
</dbReference>
<dbReference type="AlphaFoldDB" id="A0A392R6X6"/>
<feature type="compositionally biased region" description="Polar residues" evidence="1">
    <location>
        <begin position="33"/>
        <end position="47"/>
    </location>
</feature>
<organism evidence="2 3">
    <name type="scientific">Trifolium medium</name>
    <dbReference type="NCBI Taxonomy" id="97028"/>
    <lineage>
        <taxon>Eukaryota</taxon>
        <taxon>Viridiplantae</taxon>
        <taxon>Streptophyta</taxon>
        <taxon>Embryophyta</taxon>
        <taxon>Tracheophyta</taxon>
        <taxon>Spermatophyta</taxon>
        <taxon>Magnoliopsida</taxon>
        <taxon>eudicotyledons</taxon>
        <taxon>Gunneridae</taxon>
        <taxon>Pentapetalae</taxon>
        <taxon>rosids</taxon>
        <taxon>fabids</taxon>
        <taxon>Fabales</taxon>
        <taxon>Fabaceae</taxon>
        <taxon>Papilionoideae</taxon>
        <taxon>50 kb inversion clade</taxon>
        <taxon>NPAAA clade</taxon>
        <taxon>Hologalegina</taxon>
        <taxon>IRL clade</taxon>
        <taxon>Trifolieae</taxon>
        <taxon>Trifolium</taxon>
    </lineage>
</organism>
<keyword evidence="3" id="KW-1185">Reference proteome</keyword>
<reference evidence="2 3" key="1">
    <citation type="journal article" date="2018" name="Front. Plant Sci.">
        <title>Red Clover (Trifolium pratense) and Zigzag Clover (T. medium) - A Picture of Genomic Similarities and Differences.</title>
        <authorList>
            <person name="Dluhosova J."/>
            <person name="Istvanek J."/>
            <person name="Nedelnik J."/>
            <person name="Repkova J."/>
        </authorList>
    </citation>
    <scope>NUCLEOTIDE SEQUENCE [LARGE SCALE GENOMIC DNA]</scope>
    <source>
        <strain evidence="3">cv. 10/8</strain>
        <tissue evidence="2">Leaf</tissue>
    </source>
</reference>
<feature type="non-terminal residue" evidence="2">
    <location>
        <position position="47"/>
    </location>
</feature>
<accession>A0A392R6X6</accession>
<name>A0A392R6X6_9FABA</name>
<comment type="caution">
    <text evidence="2">The sequence shown here is derived from an EMBL/GenBank/DDBJ whole genome shotgun (WGS) entry which is preliminary data.</text>
</comment>
<evidence type="ECO:0000256" key="1">
    <source>
        <dbReference type="SAM" id="MobiDB-lite"/>
    </source>
</evidence>